<accession>A0AAU7QKJ5</accession>
<gene>
    <name evidence="1" type="ORF">ABNK63_00670</name>
</gene>
<sequence length="108" mass="12094">MSTTVEFPSSIKAALKAVAIERDYPAALDILGRGGDDQLILANHEEAQVLMNVARVEMLNASLKYPYWDEDAPRYDPAHEDAFQDVQMGLFEKVAMYLGQDFDIVTKV</sequence>
<evidence type="ECO:0000313" key="1">
    <source>
        <dbReference type="EMBL" id="XBS90189.1"/>
    </source>
</evidence>
<name>A0AAU7QKJ5_9GAMM</name>
<dbReference type="AlphaFoldDB" id="A0AAU7QKJ5"/>
<organism evidence="1">
    <name type="scientific">Rhodanobacter sp. IGA1.0</name>
    <dbReference type="NCBI Taxonomy" id="3158582"/>
    <lineage>
        <taxon>Bacteria</taxon>
        <taxon>Pseudomonadati</taxon>
        <taxon>Pseudomonadota</taxon>
        <taxon>Gammaproteobacteria</taxon>
        <taxon>Lysobacterales</taxon>
        <taxon>Rhodanobacteraceae</taxon>
        <taxon>Rhodanobacter</taxon>
    </lineage>
</organism>
<reference evidence="1" key="1">
    <citation type="submission" date="2024-06" db="EMBL/GenBank/DDBJ databases">
        <authorList>
            <person name="Sun Y."/>
        </authorList>
    </citation>
    <scope>NUCLEOTIDE SEQUENCE</scope>
    <source>
        <strain evidence="1">IGA1.0</strain>
    </source>
</reference>
<dbReference type="EMBL" id="CP157948">
    <property type="protein sequence ID" value="XBS90189.1"/>
    <property type="molecule type" value="Genomic_DNA"/>
</dbReference>
<dbReference type="RefSeq" id="WP_007807112.1">
    <property type="nucleotide sequence ID" value="NZ_CP157948.1"/>
</dbReference>
<protein>
    <submittedName>
        <fullName evidence="1">Uncharacterized protein</fullName>
    </submittedName>
</protein>
<proteinExistence type="predicted"/>